<evidence type="ECO:0000256" key="2">
    <source>
        <dbReference type="SAM" id="SignalP"/>
    </source>
</evidence>
<feature type="signal peptide" evidence="2">
    <location>
        <begin position="1"/>
        <end position="33"/>
    </location>
</feature>
<comment type="caution">
    <text evidence="3">The sequence shown here is derived from an EMBL/GenBank/DDBJ whole genome shotgun (WGS) entry which is preliminary data.</text>
</comment>
<feature type="chain" id="PRO_5017417548" description="Serine/threonine protein kinase" evidence="2">
    <location>
        <begin position="34"/>
        <end position="116"/>
    </location>
</feature>
<proteinExistence type="predicted"/>
<feature type="region of interest" description="Disordered" evidence="1">
    <location>
        <begin position="29"/>
        <end position="116"/>
    </location>
</feature>
<organism evidence="3 4">
    <name type="scientific">Streptomyces spongiicola</name>
    <dbReference type="NCBI Taxonomy" id="1690221"/>
    <lineage>
        <taxon>Bacteria</taxon>
        <taxon>Bacillati</taxon>
        <taxon>Actinomycetota</taxon>
        <taxon>Actinomycetes</taxon>
        <taxon>Kitasatosporales</taxon>
        <taxon>Streptomycetaceae</taxon>
        <taxon>Streptomyces</taxon>
    </lineage>
</organism>
<protein>
    <recommendedName>
        <fullName evidence="5">Serine/threonine protein kinase</fullName>
    </recommendedName>
</protein>
<name>A0A388T3U4_9ACTN</name>
<dbReference type="EMBL" id="BGZL01000012">
    <property type="protein sequence ID" value="GBQ02670.1"/>
    <property type="molecule type" value="Genomic_DNA"/>
</dbReference>
<dbReference type="AlphaFoldDB" id="A0A388T3U4"/>
<gene>
    <name evidence="3" type="ORF">SSP531S_41300</name>
</gene>
<accession>A0A388T3U4</accession>
<evidence type="ECO:0000313" key="4">
    <source>
        <dbReference type="Proteomes" id="UP000265354"/>
    </source>
</evidence>
<evidence type="ECO:0000313" key="3">
    <source>
        <dbReference type="EMBL" id="GBQ02670.1"/>
    </source>
</evidence>
<sequence>MPANRPVHCADRVVLAVLMALVAVLGTRAGAAAAEPAGPERPPASAPADPAGEAPQDNSAPEQPAPARAERRTARACAPPEDGTAGGQGPRPHVRADAESAAPPQPPATRSVVLRC</sequence>
<dbReference type="Proteomes" id="UP000265354">
    <property type="component" value="Unassembled WGS sequence"/>
</dbReference>
<keyword evidence="2" id="KW-0732">Signal</keyword>
<reference evidence="3 4" key="1">
    <citation type="submission" date="2018-07" db="EMBL/GenBank/DDBJ databases">
        <title>Whole Genome Shotgun Sequence of Streptomyces spongiicola strain 531S.</title>
        <authorList>
            <person name="Dohra H."/>
            <person name="Kodani S."/>
        </authorList>
    </citation>
    <scope>NUCLEOTIDE SEQUENCE [LARGE SCALE GENOMIC DNA]</scope>
    <source>
        <strain evidence="3 4">531S</strain>
    </source>
</reference>
<evidence type="ECO:0008006" key="5">
    <source>
        <dbReference type="Google" id="ProtNLM"/>
    </source>
</evidence>
<evidence type="ECO:0000256" key="1">
    <source>
        <dbReference type="SAM" id="MobiDB-lite"/>
    </source>
</evidence>